<dbReference type="PANTHER" id="PTHR43790:SF9">
    <property type="entry name" value="GALACTOFURANOSE TRANSPORTER ATP-BINDING PROTEIN YTFR"/>
    <property type="match status" value="1"/>
</dbReference>
<evidence type="ECO:0000256" key="3">
    <source>
        <dbReference type="ARBA" id="ARBA00022741"/>
    </source>
</evidence>
<dbReference type="InterPro" id="IPR050107">
    <property type="entry name" value="ABC_carbohydrate_import_ATPase"/>
</dbReference>
<dbReference type="CDD" id="cd03216">
    <property type="entry name" value="ABC_Carb_Monos_I"/>
    <property type="match status" value="1"/>
</dbReference>
<keyword evidence="2" id="KW-0677">Repeat</keyword>
<dbReference type="InterPro" id="IPR003439">
    <property type="entry name" value="ABC_transporter-like_ATP-bd"/>
</dbReference>
<dbReference type="RefSeq" id="WP_118728725.1">
    <property type="nucleotide sequence ID" value="NZ_BLYJ01000015.1"/>
</dbReference>
<dbReference type="EMBL" id="BLYJ01000015">
    <property type="protein sequence ID" value="GFO88259.1"/>
    <property type="molecule type" value="Genomic_DNA"/>
</dbReference>
<dbReference type="PANTHER" id="PTHR43790">
    <property type="entry name" value="CARBOHYDRATE TRANSPORT ATP-BINDING PROTEIN MG119-RELATED"/>
    <property type="match status" value="1"/>
</dbReference>
<keyword evidence="4 6" id="KW-0067">ATP-binding</keyword>
<dbReference type="GO" id="GO:0005524">
    <property type="term" value="F:ATP binding"/>
    <property type="evidence" value="ECO:0007669"/>
    <property type="project" value="UniProtKB-KW"/>
</dbReference>
<feature type="domain" description="ABC transporter" evidence="5">
    <location>
        <begin position="245"/>
        <end position="489"/>
    </location>
</feature>
<dbReference type="SUPFAM" id="SSF52540">
    <property type="entry name" value="P-loop containing nucleoside triphosphate hydrolases"/>
    <property type="match status" value="2"/>
</dbReference>
<evidence type="ECO:0000313" key="6">
    <source>
        <dbReference type="EMBL" id="GFO88259.1"/>
    </source>
</evidence>
<evidence type="ECO:0000313" key="7">
    <source>
        <dbReference type="Proteomes" id="UP000620147"/>
    </source>
</evidence>
<name>A0ABQ1DZW8_9FIRM</name>
<keyword evidence="1" id="KW-0813">Transport</keyword>
<feature type="domain" description="ABC transporter" evidence="5">
    <location>
        <begin position="1"/>
        <end position="235"/>
    </location>
</feature>
<organism evidence="6 7">
    <name type="scientific">Butyricicoccus faecihominis</name>
    <dbReference type="NCBI Taxonomy" id="1712515"/>
    <lineage>
        <taxon>Bacteria</taxon>
        <taxon>Bacillati</taxon>
        <taxon>Bacillota</taxon>
        <taxon>Clostridia</taxon>
        <taxon>Eubacteriales</taxon>
        <taxon>Butyricicoccaceae</taxon>
        <taxon>Butyricicoccus</taxon>
    </lineage>
</organism>
<dbReference type="InterPro" id="IPR003593">
    <property type="entry name" value="AAA+_ATPase"/>
</dbReference>
<dbReference type="SMART" id="SM00382">
    <property type="entry name" value="AAA"/>
    <property type="match status" value="2"/>
</dbReference>
<evidence type="ECO:0000256" key="1">
    <source>
        <dbReference type="ARBA" id="ARBA00022448"/>
    </source>
</evidence>
<dbReference type="PROSITE" id="PS00211">
    <property type="entry name" value="ABC_TRANSPORTER_1"/>
    <property type="match status" value="1"/>
</dbReference>
<dbReference type="InterPro" id="IPR027417">
    <property type="entry name" value="P-loop_NTPase"/>
</dbReference>
<dbReference type="InterPro" id="IPR017871">
    <property type="entry name" value="ABC_transporter-like_CS"/>
</dbReference>
<reference evidence="6 7" key="1">
    <citation type="submission" date="2020-06" db="EMBL/GenBank/DDBJ databases">
        <title>Characterization of fructooligosaccharide metabolism and fructooligosaccharide-degrading enzymes in human commensal butyrate producers.</title>
        <authorList>
            <person name="Tanno H."/>
            <person name="Fujii T."/>
            <person name="Hirano K."/>
            <person name="Maeno S."/>
            <person name="Tonozuka T."/>
            <person name="Sakamoto M."/>
            <person name="Ohkuma M."/>
            <person name="Tochio T."/>
            <person name="Endo A."/>
        </authorList>
    </citation>
    <scope>NUCLEOTIDE SEQUENCE [LARGE SCALE GENOMIC DNA]</scope>
    <source>
        <strain evidence="6 7">JCM 31056</strain>
    </source>
</reference>
<sequence length="491" mass="54707">MRDITKSFPGVKALDGVNLKVEKGTVHALMGENGAGKSTLMKILFGQQPPDSGTILFNGQEVHFKSVKEAVNAGISMIYQELSPIKELSIAENVFVGRYPKTRAGAIDWKTMYDSCQKIFDRWGLNYNPRTKIKMLKTADIQMIEIIKAISFNAQLVIMDEPTSSISQNEIEMLYDFIRALKRENITIIIITHKLDEVYTIADEVTVLRDGQYIGAKPIGELSRPELIKMMVGREMTNLFPSKDTGYGDVLLEVKNLNNGSKVKDISFQLHKGEILGFAGIVGAGRTETMRSIFGLDPYESGEIYLEGQQIKIRCVRDAIKHDIVMATESRKDDGLVLCRSVEENIMLPSLYRRSKGGILDVKKEHEIADSASKRLSVKTSSLSTMANFLSGGNQQKLILCKWLLMDPKVLILDEPTRGIDIGAKWEIYNIIIDLAKQGVGVILVSSEMEEVINLSDRVMVMCEGQINGCLSKEDGITQEKIMALASEVQK</sequence>
<gene>
    <name evidence="6" type="primary">rbsA_1</name>
    <name evidence="6" type="ORF">BUFA31_14230</name>
</gene>
<evidence type="ECO:0000256" key="2">
    <source>
        <dbReference type="ARBA" id="ARBA00022737"/>
    </source>
</evidence>
<dbReference type="PROSITE" id="PS50893">
    <property type="entry name" value="ABC_TRANSPORTER_2"/>
    <property type="match status" value="2"/>
</dbReference>
<comment type="caution">
    <text evidence="6">The sequence shown here is derived from an EMBL/GenBank/DDBJ whole genome shotgun (WGS) entry which is preliminary data.</text>
</comment>
<dbReference type="Pfam" id="PF00005">
    <property type="entry name" value="ABC_tran"/>
    <property type="match status" value="2"/>
</dbReference>
<accession>A0ABQ1DZW8</accession>
<evidence type="ECO:0000259" key="5">
    <source>
        <dbReference type="PROSITE" id="PS50893"/>
    </source>
</evidence>
<proteinExistence type="predicted"/>
<protein>
    <submittedName>
        <fullName evidence="6">Ribose import ATP-binding protein RbsA</fullName>
    </submittedName>
</protein>
<evidence type="ECO:0000256" key="4">
    <source>
        <dbReference type="ARBA" id="ARBA00022840"/>
    </source>
</evidence>
<dbReference type="Gene3D" id="3.40.50.300">
    <property type="entry name" value="P-loop containing nucleotide triphosphate hydrolases"/>
    <property type="match status" value="2"/>
</dbReference>
<dbReference type="Proteomes" id="UP000620147">
    <property type="component" value="Unassembled WGS sequence"/>
</dbReference>
<dbReference type="CDD" id="cd03215">
    <property type="entry name" value="ABC_Carb_Monos_II"/>
    <property type="match status" value="1"/>
</dbReference>
<keyword evidence="7" id="KW-1185">Reference proteome</keyword>
<keyword evidence="3" id="KW-0547">Nucleotide-binding</keyword>